<sequence length="43" mass="4931">MKDKPSEEFNEIVDADKQIWDELPKAEEDKPEPPIIPKPGIRG</sequence>
<feature type="compositionally biased region" description="Basic and acidic residues" evidence="1">
    <location>
        <begin position="23"/>
        <end position="32"/>
    </location>
</feature>
<gene>
    <name evidence="2" type="ORF">UY48_C0046G0002</name>
</gene>
<dbReference type="EMBL" id="LCQD01000046">
    <property type="protein sequence ID" value="KKW10178.1"/>
    <property type="molecule type" value="Genomic_DNA"/>
</dbReference>
<comment type="caution">
    <text evidence="2">The sequence shown here is derived from an EMBL/GenBank/DDBJ whole genome shotgun (WGS) entry which is preliminary data.</text>
</comment>
<evidence type="ECO:0000256" key="1">
    <source>
        <dbReference type="SAM" id="MobiDB-lite"/>
    </source>
</evidence>
<reference evidence="2 3" key="1">
    <citation type="journal article" date="2015" name="Nature">
        <title>rRNA introns, odd ribosomes, and small enigmatic genomes across a large radiation of phyla.</title>
        <authorList>
            <person name="Brown C.T."/>
            <person name="Hug L.A."/>
            <person name="Thomas B.C."/>
            <person name="Sharon I."/>
            <person name="Castelle C.J."/>
            <person name="Singh A."/>
            <person name="Wilkins M.J."/>
            <person name="Williams K.H."/>
            <person name="Banfield J.F."/>
        </authorList>
    </citation>
    <scope>NUCLEOTIDE SEQUENCE [LARGE SCALE GENOMIC DNA]</scope>
</reference>
<name>A0A0G1VUL7_9BACT</name>
<evidence type="ECO:0000313" key="3">
    <source>
        <dbReference type="Proteomes" id="UP000034588"/>
    </source>
</evidence>
<evidence type="ECO:0000313" key="2">
    <source>
        <dbReference type="EMBL" id="KKW10178.1"/>
    </source>
</evidence>
<organism evidence="2 3">
    <name type="scientific">Candidatus Gottesmanbacteria bacterium GW2011_GWB1_49_7</name>
    <dbReference type="NCBI Taxonomy" id="1618448"/>
    <lineage>
        <taxon>Bacteria</taxon>
        <taxon>Candidatus Gottesmaniibacteriota</taxon>
    </lineage>
</organism>
<accession>A0A0G1VUL7</accession>
<protein>
    <submittedName>
        <fullName evidence="2">Uncharacterized protein</fullName>
    </submittedName>
</protein>
<proteinExistence type="predicted"/>
<dbReference type="AlphaFoldDB" id="A0A0G1VUL7"/>
<feature type="region of interest" description="Disordered" evidence="1">
    <location>
        <begin position="23"/>
        <end position="43"/>
    </location>
</feature>
<dbReference type="Proteomes" id="UP000034588">
    <property type="component" value="Unassembled WGS sequence"/>
</dbReference>